<dbReference type="Proteomes" id="UP000783213">
    <property type="component" value="Unassembled WGS sequence"/>
</dbReference>
<feature type="transmembrane region" description="Helical" evidence="5">
    <location>
        <begin position="158"/>
        <end position="182"/>
    </location>
</feature>
<feature type="transmembrane region" description="Helical" evidence="5">
    <location>
        <begin position="48"/>
        <end position="68"/>
    </location>
</feature>
<dbReference type="GeneID" id="62237601"/>
<evidence type="ECO:0000313" key="6">
    <source>
        <dbReference type="EMBL" id="KAF7916245.1"/>
    </source>
</evidence>
<dbReference type="Pfam" id="PF04479">
    <property type="entry name" value="RTA1"/>
    <property type="match status" value="1"/>
</dbReference>
<keyword evidence="2 5" id="KW-0812">Transmembrane</keyword>
<protein>
    <recommendedName>
        <fullName evidence="8">RTA1 domain protein</fullName>
    </recommendedName>
</protein>
<evidence type="ECO:0000256" key="1">
    <source>
        <dbReference type="ARBA" id="ARBA00004141"/>
    </source>
</evidence>
<evidence type="ECO:0000256" key="3">
    <source>
        <dbReference type="ARBA" id="ARBA00022989"/>
    </source>
</evidence>
<sequence>MGKLLPIHGDYYLWLYVPNIAAASIFALLFAVMMILLSWRMYKTRSWFCGYFIAGCLMEFVGYCARAAAANHTDRIGPYVIQNMFILVAPTLFAATTYMCLGRLIRLVGGEEYSIVNPRKMTAVFVTGDLISFMLQGGSAYPSILSQTYPLWAKITKAMIIGGLAIQVVCFSLFALSAIIFHKRIRRYPTARSCANDVNWLQSLYMLYCLSLLIFIRSVFRLVEYSLGKTALSSEWTLYIFDTVPMFLVTVFFFFRYPGNLASKAKDWEGLELQVGGEPLVAGSK</sequence>
<feature type="transmembrane region" description="Helical" evidence="5">
    <location>
        <begin position="203"/>
        <end position="220"/>
    </location>
</feature>
<keyword evidence="7" id="KW-1185">Reference proteome</keyword>
<feature type="transmembrane region" description="Helical" evidence="5">
    <location>
        <begin position="236"/>
        <end position="255"/>
    </location>
</feature>
<dbReference type="PANTHER" id="PTHR31465">
    <property type="entry name" value="PROTEIN RTA1-RELATED"/>
    <property type="match status" value="1"/>
</dbReference>
<feature type="transmembrane region" description="Helical" evidence="5">
    <location>
        <begin position="80"/>
        <end position="101"/>
    </location>
</feature>
<feature type="transmembrane region" description="Helical" evidence="5">
    <location>
        <begin position="121"/>
        <end position="138"/>
    </location>
</feature>
<evidence type="ECO:0000313" key="7">
    <source>
        <dbReference type="Proteomes" id="UP000783213"/>
    </source>
</evidence>
<proteinExistence type="predicted"/>
<gene>
    <name evidence="6" type="ORF">EAE98_010830</name>
</gene>
<dbReference type="PANTHER" id="PTHR31465:SF27">
    <property type="entry name" value="DOMAIN PROTEIN, PUTATIVE (AFU_ORTHOLOGUE AFUA_3G01030)-RELATED"/>
    <property type="match status" value="1"/>
</dbReference>
<dbReference type="EMBL" id="RCSX01000040">
    <property type="protein sequence ID" value="KAF7916245.1"/>
    <property type="molecule type" value="Genomic_DNA"/>
</dbReference>
<dbReference type="InterPro" id="IPR007568">
    <property type="entry name" value="RTA1"/>
</dbReference>
<evidence type="ECO:0000256" key="2">
    <source>
        <dbReference type="ARBA" id="ARBA00022692"/>
    </source>
</evidence>
<keyword evidence="4 5" id="KW-0472">Membrane</keyword>
<evidence type="ECO:0000256" key="5">
    <source>
        <dbReference type="SAM" id="Phobius"/>
    </source>
</evidence>
<comment type="caution">
    <text evidence="6">The sequence shown here is derived from an EMBL/GenBank/DDBJ whole genome shotgun (WGS) entry which is preliminary data.</text>
</comment>
<reference evidence="6 7" key="1">
    <citation type="journal article" date="2020" name="Genome Biol. Evol.">
        <title>Comparative genomics of Sclerotiniaceae.</title>
        <authorList>
            <person name="Valero Jimenez C.A."/>
            <person name="Steentjes M."/>
            <person name="Scholten O.E."/>
            <person name="Van Kan J.A.L."/>
        </authorList>
    </citation>
    <scope>NUCLEOTIDE SEQUENCE [LARGE SCALE GENOMIC DNA]</scope>
    <source>
        <strain evidence="6 7">B1</strain>
    </source>
</reference>
<dbReference type="RefSeq" id="XP_038805277.1">
    <property type="nucleotide sequence ID" value="XM_038958452.1"/>
</dbReference>
<evidence type="ECO:0008006" key="8">
    <source>
        <dbReference type="Google" id="ProtNLM"/>
    </source>
</evidence>
<comment type="subcellular location">
    <subcellularLocation>
        <location evidence="1">Membrane</location>
        <topology evidence="1">Multi-pass membrane protein</topology>
    </subcellularLocation>
</comment>
<accession>A0ABQ7I7V4</accession>
<feature type="transmembrane region" description="Helical" evidence="5">
    <location>
        <begin position="12"/>
        <end position="36"/>
    </location>
</feature>
<keyword evidence="3 5" id="KW-1133">Transmembrane helix</keyword>
<evidence type="ECO:0000256" key="4">
    <source>
        <dbReference type="ARBA" id="ARBA00023136"/>
    </source>
</evidence>
<name>A0ABQ7I7V4_9HELO</name>
<organism evidence="6 7">
    <name type="scientific">Botrytis deweyae</name>
    <dbReference type="NCBI Taxonomy" id="2478750"/>
    <lineage>
        <taxon>Eukaryota</taxon>
        <taxon>Fungi</taxon>
        <taxon>Dikarya</taxon>
        <taxon>Ascomycota</taxon>
        <taxon>Pezizomycotina</taxon>
        <taxon>Leotiomycetes</taxon>
        <taxon>Helotiales</taxon>
        <taxon>Sclerotiniaceae</taxon>
        <taxon>Botrytis</taxon>
    </lineage>
</organism>